<dbReference type="Gene3D" id="3.40.190.10">
    <property type="entry name" value="Periplasmic binding protein-like II"/>
    <property type="match status" value="2"/>
</dbReference>
<keyword evidence="6" id="KW-1003">Cell membrane</keyword>
<dbReference type="Proteomes" id="UP000309215">
    <property type="component" value="Unassembled WGS sequence"/>
</dbReference>
<dbReference type="GO" id="GO:0022857">
    <property type="term" value="F:transmembrane transporter activity"/>
    <property type="evidence" value="ECO:0007669"/>
    <property type="project" value="InterPro"/>
</dbReference>
<dbReference type="InterPro" id="IPR043429">
    <property type="entry name" value="ArtM/GltK/GlnP/TcyL/YhdX-like"/>
</dbReference>
<dbReference type="NCBIfam" id="TIGR01726">
    <property type="entry name" value="HEQRo_perm_3TM"/>
    <property type="match status" value="1"/>
</dbReference>
<dbReference type="Gene3D" id="1.10.3720.10">
    <property type="entry name" value="MetI-like"/>
    <property type="match status" value="1"/>
</dbReference>
<dbReference type="CDD" id="cd06261">
    <property type="entry name" value="TM_PBP2"/>
    <property type="match status" value="1"/>
</dbReference>
<dbReference type="InterPro" id="IPR000515">
    <property type="entry name" value="MetI-like"/>
</dbReference>
<sequence length="560" mass="59593">MTSKGLAFVPPVPHPSRSFGILPGRRCSKKTMRKRRLAVTLLLLLPLLALVAPGRALAEEPATAPATARNSIAEARARGELRWGNDSQGGAPYVFQDPMDPNHLIGFEVDFAAALAKKLGVRARPVQGAWDGLLALLDRGDFDLVINGIEVAEEKKRVADLSRPYYVAAMRLTVRKGDAGAPRTLGALRGRKVGTLPGSLAARLSEREGAEVKTYDGGQNDIYDDLRIGRTDAVLLDDPITLYYGAIDPALEVVDGSFGEVSYAVGVPKGDAETLAAVNGAIEALAKEGTLAALYARWGLWNEPTERLLGGPKPPSTAVAEAHDAWRAAVGKPLPFWSRVTDRYPATLGLFARGALLSLVVSLLAMTVAVTLGMALALARVYGPKPLQWLAVGYIEIFRGTPLLVQLTMVYFGLPELGVTLSPFVAGVIALGLNYAAAEAENYRAGLGSVPAGQMDAARTLGLSKLASLRHVALPQAIRVALPPTTNDFIALLKDSSLISVVTLTELTKTYTSLASAMRDHLGLGLVVALFYLGLSLPFARLSRSVEERLGSKVRRPASA</sequence>
<dbReference type="PROSITE" id="PS50928">
    <property type="entry name" value="ABC_TM1"/>
    <property type="match status" value="1"/>
</dbReference>
<evidence type="ECO:0000256" key="3">
    <source>
        <dbReference type="ARBA" id="ARBA00010072"/>
    </source>
</evidence>
<name>A0A4U1IWH0_9BACT</name>
<dbReference type="SUPFAM" id="SSF161098">
    <property type="entry name" value="MetI-like"/>
    <property type="match status" value="1"/>
</dbReference>
<feature type="domain" description="ABC transmembrane type-1" evidence="13">
    <location>
        <begin position="355"/>
        <end position="543"/>
    </location>
</feature>
<proteinExistence type="inferred from homology"/>
<evidence type="ECO:0000256" key="8">
    <source>
        <dbReference type="ARBA" id="ARBA00022729"/>
    </source>
</evidence>
<evidence type="ECO:0000256" key="7">
    <source>
        <dbReference type="ARBA" id="ARBA00022692"/>
    </source>
</evidence>
<dbReference type="OrthoDB" id="92598at2"/>
<dbReference type="InterPro" id="IPR001638">
    <property type="entry name" value="Solute-binding_3/MltF_N"/>
</dbReference>
<keyword evidence="8" id="KW-0732">Signal</keyword>
<dbReference type="GO" id="GO:0043190">
    <property type="term" value="C:ATP-binding cassette (ABC) transporter complex"/>
    <property type="evidence" value="ECO:0007669"/>
    <property type="project" value="InterPro"/>
</dbReference>
<reference evidence="14 15" key="1">
    <citation type="submission" date="2019-04" db="EMBL/GenBank/DDBJ databases">
        <authorList>
            <person name="Li Y."/>
            <person name="Wang J."/>
        </authorList>
    </citation>
    <scope>NUCLEOTIDE SEQUENCE [LARGE SCALE GENOMIC DNA]</scope>
    <source>
        <strain evidence="14 15">DSM 14668</strain>
    </source>
</reference>
<evidence type="ECO:0000256" key="6">
    <source>
        <dbReference type="ARBA" id="ARBA00022475"/>
    </source>
</evidence>
<keyword evidence="11 12" id="KW-0472">Membrane</keyword>
<dbReference type="InterPro" id="IPR010065">
    <property type="entry name" value="AA_ABC_transptr_permease_3TM"/>
</dbReference>
<gene>
    <name evidence="14" type="ORF">E8A74_39585</name>
</gene>
<dbReference type="InterPro" id="IPR035906">
    <property type="entry name" value="MetI-like_sf"/>
</dbReference>
<evidence type="ECO:0000313" key="15">
    <source>
        <dbReference type="Proteomes" id="UP000309215"/>
    </source>
</evidence>
<keyword evidence="7 12" id="KW-0812">Transmembrane</keyword>
<evidence type="ECO:0000256" key="1">
    <source>
        <dbReference type="ARBA" id="ARBA00003159"/>
    </source>
</evidence>
<accession>A0A4U1IWH0</accession>
<evidence type="ECO:0000256" key="10">
    <source>
        <dbReference type="ARBA" id="ARBA00022989"/>
    </source>
</evidence>
<comment type="similarity">
    <text evidence="4">Belongs to the bacterial solute-binding protein 3 family.</text>
</comment>
<evidence type="ECO:0000256" key="2">
    <source>
        <dbReference type="ARBA" id="ARBA00004429"/>
    </source>
</evidence>
<evidence type="ECO:0000313" key="14">
    <source>
        <dbReference type="EMBL" id="TKC98900.1"/>
    </source>
</evidence>
<dbReference type="PANTHER" id="PTHR30614:SF20">
    <property type="entry name" value="GLUTAMINE TRANSPORT SYSTEM PERMEASE PROTEIN GLNP"/>
    <property type="match status" value="1"/>
</dbReference>
<dbReference type="InterPro" id="IPR018313">
    <property type="entry name" value="SBP_3_CS"/>
</dbReference>
<dbReference type="Pfam" id="PF00528">
    <property type="entry name" value="BPD_transp_1"/>
    <property type="match status" value="1"/>
</dbReference>
<dbReference type="EMBL" id="SSMQ01000062">
    <property type="protein sequence ID" value="TKC98900.1"/>
    <property type="molecule type" value="Genomic_DNA"/>
</dbReference>
<feature type="transmembrane region" description="Helical" evidence="12">
    <location>
        <begin position="420"/>
        <end position="438"/>
    </location>
</feature>
<comment type="caution">
    <text evidence="14">The sequence shown here is derived from an EMBL/GenBank/DDBJ whole genome shotgun (WGS) entry which is preliminary data.</text>
</comment>
<evidence type="ECO:0000256" key="12">
    <source>
        <dbReference type="RuleBase" id="RU363032"/>
    </source>
</evidence>
<keyword evidence="9" id="KW-0029">Amino-acid transport</keyword>
<dbReference type="AlphaFoldDB" id="A0A4U1IWH0"/>
<organism evidence="14 15">
    <name type="scientific">Polyangium fumosum</name>
    <dbReference type="NCBI Taxonomy" id="889272"/>
    <lineage>
        <taxon>Bacteria</taxon>
        <taxon>Pseudomonadati</taxon>
        <taxon>Myxococcota</taxon>
        <taxon>Polyangia</taxon>
        <taxon>Polyangiales</taxon>
        <taxon>Polyangiaceae</taxon>
        <taxon>Polyangium</taxon>
    </lineage>
</organism>
<dbReference type="PROSITE" id="PS01039">
    <property type="entry name" value="SBP_BACTERIAL_3"/>
    <property type="match status" value="1"/>
</dbReference>
<comment type="function">
    <text evidence="1">Part of the binding-protein-dependent transport system for glutamine; probably responsible for the translocation of the substrate across the membrane.</text>
</comment>
<comment type="similarity">
    <text evidence="3">Belongs to the binding-protein-dependent transport system permease family. HisMQ subfamily.</text>
</comment>
<evidence type="ECO:0000256" key="5">
    <source>
        <dbReference type="ARBA" id="ARBA00022448"/>
    </source>
</evidence>
<feature type="transmembrane region" description="Helical" evidence="12">
    <location>
        <begin position="391"/>
        <end position="414"/>
    </location>
</feature>
<comment type="subcellular location">
    <subcellularLocation>
        <location evidence="2">Cell inner membrane</location>
        <topology evidence="2">Multi-pass membrane protein</topology>
    </subcellularLocation>
    <subcellularLocation>
        <location evidence="12">Cell membrane</location>
        <topology evidence="12">Multi-pass membrane protein</topology>
    </subcellularLocation>
</comment>
<dbReference type="PANTHER" id="PTHR30614">
    <property type="entry name" value="MEMBRANE COMPONENT OF AMINO ACID ABC TRANSPORTER"/>
    <property type="match status" value="1"/>
</dbReference>
<dbReference type="SMART" id="SM00062">
    <property type="entry name" value="PBPb"/>
    <property type="match status" value="1"/>
</dbReference>
<feature type="transmembrane region" description="Helical" evidence="12">
    <location>
        <begin position="522"/>
        <end position="540"/>
    </location>
</feature>
<keyword evidence="10 12" id="KW-1133">Transmembrane helix</keyword>
<evidence type="ECO:0000259" key="13">
    <source>
        <dbReference type="PROSITE" id="PS50928"/>
    </source>
</evidence>
<keyword evidence="5 12" id="KW-0813">Transport</keyword>
<dbReference type="SUPFAM" id="SSF53850">
    <property type="entry name" value="Periplasmic binding protein-like II"/>
    <property type="match status" value="1"/>
</dbReference>
<dbReference type="Pfam" id="PF00497">
    <property type="entry name" value="SBP_bac_3"/>
    <property type="match status" value="1"/>
</dbReference>
<feature type="transmembrane region" description="Helical" evidence="12">
    <location>
        <begin position="355"/>
        <end position="379"/>
    </location>
</feature>
<dbReference type="CDD" id="cd13530">
    <property type="entry name" value="PBP2_peptides_like"/>
    <property type="match status" value="1"/>
</dbReference>
<evidence type="ECO:0000256" key="4">
    <source>
        <dbReference type="ARBA" id="ARBA00010333"/>
    </source>
</evidence>
<evidence type="ECO:0000256" key="11">
    <source>
        <dbReference type="ARBA" id="ARBA00023136"/>
    </source>
</evidence>
<dbReference type="GO" id="GO:0006865">
    <property type="term" value="P:amino acid transport"/>
    <property type="evidence" value="ECO:0007669"/>
    <property type="project" value="UniProtKB-KW"/>
</dbReference>
<keyword evidence="15" id="KW-1185">Reference proteome</keyword>
<protein>
    <submittedName>
        <fullName evidence="14">Transporter substrate-binding domain-containing protein</fullName>
    </submittedName>
</protein>
<evidence type="ECO:0000256" key="9">
    <source>
        <dbReference type="ARBA" id="ARBA00022970"/>
    </source>
</evidence>